<keyword evidence="7" id="KW-1185">Reference proteome</keyword>
<dbReference type="RefSeq" id="WP_274108912.1">
    <property type="nucleotide sequence ID" value="NZ_JAPCKI010000003.1"/>
</dbReference>
<gene>
    <name evidence="6" type="ORF">OIN59_07805</name>
</gene>
<dbReference type="Pfam" id="PF06629">
    <property type="entry name" value="MipA"/>
    <property type="match status" value="1"/>
</dbReference>
<proteinExistence type="inferred from homology"/>
<organism evidence="6 7">
    <name type="scientific">Acidovorax benzenivorans</name>
    <dbReference type="NCBI Taxonomy" id="2987520"/>
    <lineage>
        <taxon>Bacteria</taxon>
        <taxon>Pseudomonadati</taxon>
        <taxon>Pseudomonadota</taxon>
        <taxon>Betaproteobacteria</taxon>
        <taxon>Burkholderiales</taxon>
        <taxon>Comamonadaceae</taxon>
        <taxon>Acidovorax</taxon>
    </lineage>
</organism>
<evidence type="ECO:0000256" key="4">
    <source>
        <dbReference type="ARBA" id="ARBA00023136"/>
    </source>
</evidence>
<dbReference type="Proteomes" id="UP001148932">
    <property type="component" value="Unassembled WGS sequence"/>
</dbReference>
<reference evidence="6" key="1">
    <citation type="submission" date="2022-10" db="EMBL/GenBank/DDBJ databases">
        <title>Description of microaerobic benzene degrading bacteria.</title>
        <authorList>
            <person name="Bedics A."/>
            <person name="Tancsics A."/>
            <person name="Banerjee S."/>
        </authorList>
    </citation>
    <scope>NUCLEOTIDE SEQUENCE</scope>
    <source>
        <strain evidence="6">D2M1</strain>
    </source>
</reference>
<accession>A0ABT5RW79</accession>
<evidence type="ECO:0000256" key="5">
    <source>
        <dbReference type="ARBA" id="ARBA00023237"/>
    </source>
</evidence>
<dbReference type="EMBL" id="JAPCKI010000003">
    <property type="protein sequence ID" value="MDD2177337.1"/>
    <property type="molecule type" value="Genomic_DNA"/>
</dbReference>
<evidence type="ECO:0000313" key="6">
    <source>
        <dbReference type="EMBL" id="MDD2177337.1"/>
    </source>
</evidence>
<dbReference type="InterPro" id="IPR010583">
    <property type="entry name" value="MipA"/>
</dbReference>
<comment type="similarity">
    <text evidence="2">Belongs to the MipA/OmpV family.</text>
</comment>
<evidence type="ECO:0000256" key="3">
    <source>
        <dbReference type="ARBA" id="ARBA00022729"/>
    </source>
</evidence>
<evidence type="ECO:0000313" key="7">
    <source>
        <dbReference type="Proteomes" id="UP001148932"/>
    </source>
</evidence>
<sequence length="275" mass="29813">MQKLQLPAAHRSLRIHTVAAAVFCTVGCATAGAQVRSDAGAAGTPENSSAWGLGLGISSAQRPYPGVENKNSAIPLLYYENAWLRVNSGIADIKFANKDFGSNGSLAFAGRLKYEDSGFKADDSPSLTGMDERQGGLWGGAAVTWSHPVVRVSGEWLSDLSSNSKGQKLQLQVDRRFGFGNFAVTPRLQAQWLDKKYVDYYFGVRAHEALPGRSQFTGKAASTLEVGVRMDYMFRPKQTVFVDVSATSLPEEIKSSPIVGRSSVSRVSVGYLYRF</sequence>
<evidence type="ECO:0000256" key="2">
    <source>
        <dbReference type="ARBA" id="ARBA00005722"/>
    </source>
</evidence>
<evidence type="ECO:0000256" key="1">
    <source>
        <dbReference type="ARBA" id="ARBA00004442"/>
    </source>
</evidence>
<keyword evidence="3" id="KW-0732">Signal</keyword>
<protein>
    <submittedName>
        <fullName evidence="6">MipA/OmpV family protein</fullName>
    </submittedName>
</protein>
<dbReference type="PANTHER" id="PTHR38776">
    <property type="entry name" value="MLTA-INTERACTING PROTEIN-RELATED"/>
    <property type="match status" value="1"/>
</dbReference>
<dbReference type="PANTHER" id="PTHR38776:SF1">
    <property type="entry name" value="MLTA-INTERACTING PROTEIN-RELATED"/>
    <property type="match status" value="1"/>
</dbReference>
<comment type="subcellular location">
    <subcellularLocation>
        <location evidence="1">Cell outer membrane</location>
    </subcellularLocation>
</comment>
<keyword evidence="5" id="KW-0998">Cell outer membrane</keyword>
<name>A0ABT5RW79_9BURK</name>
<comment type="caution">
    <text evidence="6">The sequence shown here is derived from an EMBL/GenBank/DDBJ whole genome shotgun (WGS) entry which is preliminary data.</text>
</comment>
<keyword evidence="4" id="KW-0472">Membrane</keyword>